<dbReference type="Gene3D" id="3.40.50.880">
    <property type="match status" value="1"/>
</dbReference>
<organism evidence="5 6">
    <name type="scientific">Lactiplantibacillus plajomi</name>
    <dbReference type="NCBI Taxonomy" id="1457217"/>
    <lineage>
        <taxon>Bacteria</taxon>
        <taxon>Bacillati</taxon>
        <taxon>Bacillota</taxon>
        <taxon>Bacilli</taxon>
        <taxon>Lactobacillales</taxon>
        <taxon>Lactobacillaceae</taxon>
        <taxon>Lactiplantibacillus</taxon>
    </lineage>
</organism>
<reference evidence="5 6" key="1">
    <citation type="submission" date="2024-09" db="EMBL/GenBank/DDBJ databases">
        <authorList>
            <person name="Sun Q."/>
            <person name="Mori K."/>
        </authorList>
    </citation>
    <scope>NUCLEOTIDE SEQUENCE [LARGE SCALE GENOMIC DNA]</scope>
    <source>
        <strain evidence="5 6">TBRC 4575</strain>
    </source>
</reference>
<sequence length="226" mass="24925">MIKVLIVETNVQNYQGTTDPTGLWLGESAEFVDEMQRAGIAVDYVSPKGGFVPLDPRSMKYTDAAIMGIYRDRDFIERGLKNTLAPGTIDPTTYSAIYYTGGHGVMWDFPDNPEIQAIASAIYAHGGYLLSVCHGIAGLLNLKNTQGDYVIKGKTITDFTTAEEILAGKKKVVPFLNQDVATDHGANFQKKRFYKDYTVQDGHLITGQNPFSVRSVAQKFITEVSK</sequence>
<dbReference type="RefSeq" id="WP_137644720.1">
    <property type="nucleotide sequence ID" value="NZ_BAABRM010000012.1"/>
</dbReference>
<dbReference type="EMBL" id="JBHLUK010000010">
    <property type="protein sequence ID" value="MFC0422968.1"/>
    <property type="molecule type" value="Genomic_DNA"/>
</dbReference>
<dbReference type="SUPFAM" id="SSF52317">
    <property type="entry name" value="Class I glutamine amidotransferase-like"/>
    <property type="match status" value="1"/>
</dbReference>
<comment type="caution">
    <text evidence="5">The sequence shown here is derived from an EMBL/GenBank/DDBJ whole genome shotgun (WGS) entry which is preliminary data.</text>
</comment>
<feature type="domain" description="DJ-1/PfpI" evidence="4">
    <location>
        <begin position="30"/>
        <end position="221"/>
    </location>
</feature>
<dbReference type="PANTHER" id="PTHR48094:SF11">
    <property type="entry name" value="GLUTATHIONE-INDEPENDENT GLYOXALASE HSP31-RELATED"/>
    <property type="match status" value="1"/>
</dbReference>
<dbReference type="Proteomes" id="UP001589855">
    <property type="component" value="Unassembled WGS sequence"/>
</dbReference>
<dbReference type="PANTHER" id="PTHR48094">
    <property type="entry name" value="PROTEIN/NUCLEIC ACID DEGLYCASE DJ-1-RELATED"/>
    <property type="match status" value="1"/>
</dbReference>
<dbReference type="CDD" id="cd03141">
    <property type="entry name" value="GATase1_Hsp31_like"/>
    <property type="match status" value="1"/>
</dbReference>
<dbReference type="InterPro" id="IPR050325">
    <property type="entry name" value="Prot/Nucl_acid_deglycase"/>
</dbReference>
<evidence type="ECO:0000256" key="2">
    <source>
        <dbReference type="ARBA" id="ARBA00023239"/>
    </source>
</evidence>
<proteinExistence type="inferred from homology"/>
<name>A0ABV6K0H3_9LACO</name>
<dbReference type="InterPro" id="IPR002818">
    <property type="entry name" value="DJ-1/PfpI"/>
</dbReference>
<protein>
    <submittedName>
        <fullName evidence="5">Type 1 glutamine amidotransferase domain-containing protein</fullName>
    </submittedName>
</protein>
<dbReference type="Pfam" id="PF01965">
    <property type="entry name" value="DJ-1_PfpI"/>
    <property type="match status" value="1"/>
</dbReference>
<evidence type="ECO:0000313" key="6">
    <source>
        <dbReference type="Proteomes" id="UP001589855"/>
    </source>
</evidence>
<gene>
    <name evidence="5" type="ORF">ACFFGS_02135</name>
</gene>
<comment type="similarity">
    <text evidence="3">Belongs to the peptidase C56 family. HSP31-like subfamily.</text>
</comment>
<evidence type="ECO:0000259" key="4">
    <source>
        <dbReference type="Pfam" id="PF01965"/>
    </source>
</evidence>
<evidence type="ECO:0000256" key="1">
    <source>
        <dbReference type="ARBA" id="ARBA00023016"/>
    </source>
</evidence>
<keyword evidence="5" id="KW-0315">Glutamine amidotransferase</keyword>
<accession>A0ABV6K0H3</accession>
<dbReference type="InterPro" id="IPR029062">
    <property type="entry name" value="Class_I_gatase-like"/>
</dbReference>
<keyword evidence="2" id="KW-0456">Lyase</keyword>
<keyword evidence="1" id="KW-0346">Stress response</keyword>
<keyword evidence="6" id="KW-1185">Reference proteome</keyword>
<evidence type="ECO:0000256" key="3">
    <source>
        <dbReference type="ARBA" id="ARBA00038493"/>
    </source>
</evidence>
<evidence type="ECO:0000313" key="5">
    <source>
        <dbReference type="EMBL" id="MFC0422968.1"/>
    </source>
</evidence>